<dbReference type="EMBL" id="VFSS01000001">
    <property type="protein sequence ID" value="TPE57991.1"/>
    <property type="molecule type" value="Genomic_DNA"/>
</dbReference>
<reference evidence="2 3" key="1">
    <citation type="submission" date="2019-06" db="EMBL/GenBank/DDBJ databases">
        <title>Mycoplasma falconis type strain whole genome sequence.</title>
        <authorList>
            <person name="Spergser J."/>
        </authorList>
    </citation>
    <scope>NUCLEOTIDE SEQUENCE [LARGE SCALE GENOMIC DNA]</scope>
    <source>
        <strain evidence="2 3">ATCC 51372</strain>
    </source>
</reference>
<keyword evidence="1" id="KW-0175">Coiled coil</keyword>
<accession>A0A501XBQ7</accession>
<sequence>MDSLIDYYYKDFKLFYKQGYNDKMFKFEERMRKDAYTVSEIIHLTGENDYNYKVANLLNRIKNRTEAIRLPKILKKNDRIEFLKRLNNEIENRINIVMKNNPEFVENWNNIVKGEIKLSEKKAEIFEKIYFLYLIKKYCRPTYIAKDFNEIEKEG</sequence>
<protein>
    <submittedName>
        <fullName evidence="2">Uncharacterized protein</fullName>
    </submittedName>
</protein>
<dbReference type="RefSeq" id="WP_140780964.1">
    <property type="nucleotide sequence ID" value="NZ_VFSS01000001.1"/>
</dbReference>
<evidence type="ECO:0000256" key="1">
    <source>
        <dbReference type="SAM" id="Coils"/>
    </source>
</evidence>
<comment type="caution">
    <text evidence="2">The sequence shown here is derived from an EMBL/GenBank/DDBJ whole genome shotgun (WGS) entry which is preliminary data.</text>
</comment>
<dbReference type="Proteomes" id="UP000319776">
    <property type="component" value="Unassembled WGS sequence"/>
</dbReference>
<keyword evidence="3" id="KW-1185">Reference proteome</keyword>
<gene>
    <name evidence="2" type="ORF">FJO69_00030</name>
</gene>
<feature type="coiled-coil region" evidence="1">
    <location>
        <begin position="73"/>
        <end position="100"/>
    </location>
</feature>
<organism evidence="2 3">
    <name type="scientific">[Mycoplasma] falconis</name>
    <dbReference type="NCBI Taxonomy" id="92403"/>
    <lineage>
        <taxon>Bacteria</taxon>
        <taxon>Bacillati</taxon>
        <taxon>Mycoplasmatota</taxon>
        <taxon>Mycoplasmoidales</taxon>
        <taxon>Metamycoplasmataceae</taxon>
        <taxon>Metamycoplasma</taxon>
    </lineage>
</organism>
<dbReference type="AlphaFoldDB" id="A0A501XBQ7"/>
<evidence type="ECO:0000313" key="2">
    <source>
        <dbReference type="EMBL" id="TPE57991.1"/>
    </source>
</evidence>
<proteinExistence type="predicted"/>
<evidence type="ECO:0000313" key="3">
    <source>
        <dbReference type="Proteomes" id="UP000319776"/>
    </source>
</evidence>
<name>A0A501XBQ7_9BACT</name>